<feature type="non-terminal residue" evidence="1">
    <location>
        <position position="1"/>
    </location>
</feature>
<dbReference type="EMBL" id="KQ425671">
    <property type="protein sequence ID" value="KOF69131.1"/>
    <property type="molecule type" value="Genomic_DNA"/>
</dbReference>
<proteinExistence type="predicted"/>
<name>A0A0L8FWP8_OCTBM</name>
<gene>
    <name evidence="1" type="ORF">OCBIM_22005604mg</name>
</gene>
<dbReference type="OrthoDB" id="6137485at2759"/>
<organism evidence="1">
    <name type="scientific">Octopus bimaculoides</name>
    <name type="common">California two-spotted octopus</name>
    <dbReference type="NCBI Taxonomy" id="37653"/>
    <lineage>
        <taxon>Eukaryota</taxon>
        <taxon>Metazoa</taxon>
        <taxon>Spiralia</taxon>
        <taxon>Lophotrochozoa</taxon>
        <taxon>Mollusca</taxon>
        <taxon>Cephalopoda</taxon>
        <taxon>Coleoidea</taxon>
        <taxon>Octopodiformes</taxon>
        <taxon>Octopoda</taxon>
        <taxon>Incirrata</taxon>
        <taxon>Octopodidae</taxon>
        <taxon>Octopus</taxon>
    </lineage>
</organism>
<evidence type="ECO:0008006" key="2">
    <source>
        <dbReference type="Google" id="ProtNLM"/>
    </source>
</evidence>
<dbReference type="AlphaFoldDB" id="A0A0L8FWP8"/>
<reference evidence="1" key="1">
    <citation type="submission" date="2015-07" db="EMBL/GenBank/DDBJ databases">
        <title>MeaNS - Measles Nucleotide Surveillance Program.</title>
        <authorList>
            <person name="Tran T."/>
            <person name="Druce J."/>
        </authorList>
    </citation>
    <scope>NUCLEOTIDE SEQUENCE</scope>
    <source>
        <strain evidence="1">UCB-OBI-ISO-001</strain>
        <tissue evidence="1">Gonad</tissue>
    </source>
</reference>
<dbReference type="PANTHER" id="PTHR45913:SF19">
    <property type="entry name" value="LOW QUALITY PROTEIN: ZINC FINGER BED DOMAIN-CONTAINING PROTEIN 5-LIKE"/>
    <property type="match status" value="1"/>
</dbReference>
<sequence>LRLLEHQCEQRNCFENRMNDSEKAQVSSIEIAEMIALQTKSHTLAESIILPACGKIVNTMLGNETGQETSKIPFSNNTIHRRIMSLSVDIEENVQNKLQNSVFALQFFCCEEMLLTKKGQDIFGILSACLEKWNLSGNTDGSPYMIGSIKGFVSLVHQQNPNVICTHCFLQRECRLFEQVCVDMDSQHKRLLLHKKVRWFSKGMVLRCIQELQNELEALFKEGKYKRFLEYLQCEFWVSKLEYLTEIFAQLNIVNTSMQGRDENILTSTDKLVSFKKKVVILKNRVEEEYDWVRNPFIKIPSNIGQKICEEELAFISSDRRLKIKYAELPVDTFSIAIIGEYPLVSKRSLSVLMKFSTSYLCELGFSIHDNIKSKKQERGSVASRKK</sequence>
<dbReference type="PANTHER" id="PTHR45913">
    <property type="entry name" value="EPM2A-INTERACTING PROTEIN 1"/>
    <property type="match status" value="1"/>
</dbReference>
<accession>A0A0L8FWP8</accession>
<evidence type="ECO:0000313" key="1">
    <source>
        <dbReference type="EMBL" id="KOF69131.1"/>
    </source>
</evidence>
<dbReference type="STRING" id="37653.A0A0L8FWP8"/>
<protein>
    <recommendedName>
        <fullName evidence="2">DUF4371 domain-containing protein</fullName>
    </recommendedName>
</protein>